<comment type="caution">
    <text evidence="11">The sequence shown here is derived from an EMBL/GenBank/DDBJ whole genome shotgun (WGS) entry which is preliminary data.</text>
</comment>
<name>A0A835L244_SPOEX</name>
<sequence>MVGQYDENMLPEMLPIYYTRLFPQNIFCRWLTCGSYPQPLSNRELSFTLADDVYLRYLTICNQKELQTLLQKKCPHKLDIGAVYNTKPSIGRHDAVVLSRELVFDIDLTDYDEVRTCCQEAKVCEKCWKFMIIACEIIDKTLREDFGFQSILWVFSGRRGIHCWVSDYEARTLDSPGRGAVADYMCLIMGGDNQNKKVHLGSDNLHSSIRRALTIIDKYFEQLLQEQEFLSTSDRLEKLLKMIPDETLKSLIKKSLENMPETSLDRWNTFISLYENHCRESGNNVRKIRYLVEEIKIQYSYPRLDVNVTKGFNHLLKSPFSIHPKTGKVSVVFKPNNAKNMKLDEIPSIYSLLDDSSPDHVQHETNMRAAVKNFQEVVFSLEKSEAIRRKNDANISLEF</sequence>
<evidence type="ECO:0000256" key="4">
    <source>
        <dbReference type="ARBA" id="ARBA00022679"/>
    </source>
</evidence>
<evidence type="ECO:0000256" key="6">
    <source>
        <dbReference type="ARBA" id="ARBA00022705"/>
    </source>
</evidence>
<evidence type="ECO:0000256" key="9">
    <source>
        <dbReference type="ARBA" id="ARBA00023163"/>
    </source>
</evidence>
<proteinExistence type="inferred from homology"/>
<keyword evidence="4 10" id="KW-0808">Transferase</keyword>
<dbReference type="GO" id="GO:0005658">
    <property type="term" value="C:alpha DNA polymerase:primase complex"/>
    <property type="evidence" value="ECO:0007669"/>
    <property type="project" value="UniProtKB-ARBA"/>
</dbReference>
<dbReference type="AlphaFoldDB" id="A0A835L244"/>
<keyword evidence="5" id="KW-0548">Nucleotidyltransferase</keyword>
<dbReference type="InterPro" id="IPR014052">
    <property type="entry name" value="DNA_primase_ssu_euk/arc"/>
</dbReference>
<evidence type="ECO:0000313" key="12">
    <source>
        <dbReference type="Proteomes" id="UP000648187"/>
    </source>
</evidence>
<keyword evidence="8" id="KW-0862">Zinc</keyword>
<dbReference type="SUPFAM" id="SSF56747">
    <property type="entry name" value="Prim-pol domain"/>
    <property type="match status" value="1"/>
</dbReference>
<evidence type="ECO:0000313" key="11">
    <source>
        <dbReference type="EMBL" id="KAF9409809.1"/>
    </source>
</evidence>
<keyword evidence="2 10" id="KW-0240">DNA-directed RNA polymerase</keyword>
<dbReference type="Gene3D" id="3.90.920.10">
    <property type="entry name" value="DNA primase, PRIM domain"/>
    <property type="match status" value="1"/>
</dbReference>
<keyword evidence="3 10" id="KW-0639">Primosome</keyword>
<keyword evidence="6 10" id="KW-0235">DNA replication</keyword>
<keyword evidence="7" id="KW-0479">Metal-binding</keyword>
<evidence type="ECO:0000256" key="5">
    <source>
        <dbReference type="ARBA" id="ARBA00022695"/>
    </source>
</evidence>
<dbReference type="FunFam" id="3.90.920.10:FF:000003">
    <property type="entry name" value="DNA primase"/>
    <property type="match status" value="1"/>
</dbReference>
<evidence type="ECO:0000256" key="2">
    <source>
        <dbReference type="ARBA" id="ARBA00022478"/>
    </source>
</evidence>
<dbReference type="Pfam" id="PF01896">
    <property type="entry name" value="DNA_primase_S"/>
    <property type="match status" value="1"/>
</dbReference>
<dbReference type="CDD" id="cd04860">
    <property type="entry name" value="AE_Prim_S"/>
    <property type="match status" value="1"/>
</dbReference>
<keyword evidence="12" id="KW-1185">Reference proteome</keyword>
<evidence type="ECO:0000256" key="3">
    <source>
        <dbReference type="ARBA" id="ARBA00022515"/>
    </source>
</evidence>
<dbReference type="EMBL" id="JACKWZ010000297">
    <property type="protein sequence ID" value="KAF9409809.1"/>
    <property type="molecule type" value="Genomic_DNA"/>
</dbReference>
<evidence type="ECO:0000256" key="10">
    <source>
        <dbReference type="RuleBase" id="RU003514"/>
    </source>
</evidence>
<evidence type="ECO:0000256" key="7">
    <source>
        <dbReference type="ARBA" id="ARBA00022723"/>
    </source>
</evidence>
<gene>
    <name evidence="11" type="ORF">HW555_010932</name>
</gene>
<evidence type="ECO:0000256" key="1">
    <source>
        <dbReference type="ARBA" id="ARBA00009762"/>
    </source>
</evidence>
<dbReference type="InterPro" id="IPR002755">
    <property type="entry name" value="DNA_primase_S"/>
</dbReference>
<reference evidence="11" key="1">
    <citation type="submission" date="2020-08" db="EMBL/GenBank/DDBJ databases">
        <title>Spodoptera exigua strain:BAW_Kor-Di-RS1 Genome sequencing and assembly.</title>
        <authorList>
            <person name="Kim J."/>
            <person name="Nam H.Y."/>
            <person name="Kwon M."/>
            <person name="Choi J.H."/>
            <person name="Cho S.R."/>
            <person name="Kim G.-H."/>
        </authorList>
    </citation>
    <scope>NUCLEOTIDE SEQUENCE</scope>
    <source>
        <strain evidence="11">BAW_Kor-Di-RS1</strain>
        <tissue evidence="11">Whole-body</tissue>
    </source>
</reference>
<keyword evidence="9" id="KW-0804">Transcription</keyword>
<dbReference type="GO" id="GO:0003899">
    <property type="term" value="F:DNA-directed RNA polymerase activity"/>
    <property type="evidence" value="ECO:0007669"/>
    <property type="project" value="InterPro"/>
</dbReference>
<dbReference type="PANTHER" id="PTHR10536">
    <property type="entry name" value="DNA PRIMASE SMALL SUBUNIT"/>
    <property type="match status" value="1"/>
</dbReference>
<dbReference type="GO" id="GO:0046872">
    <property type="term" value="F:metal ion binding"/>
    <property type="evidence" value="ECO:0007669"/>
    <property type="project" value="UniProtKB-KW"/>
</dbReference>
<dbReference type="EC" id="2.7.7.-" evidence="10"/>
<organism evidence="11 12">
    <name type="scientific">Spodoptera exigua</name>
    <name type="common">Beet armyworm</name>
    <name type="synonym">Noctua fulgens</name>
    <dbReference type="NCBI Taxonomy" id="7107"/>
    <lineage>
        <taxon>Eukaryota</taxon>
        <taxon>Metazoa</taxon>
        <taxon>Ecdysozoa</taxon>
        <taxon>Arthropoda</taxon>
        <taxon>Hexapoda</taxon>
        <taxon>Insecta</taxon>
        <taxon>Pterygota</taxon>
        <taxon>Neoptera</taxon>
        <taxon>Endopterygota</taxon>
        <taxon>Lepidoptera</taxon>
        <taxon>Glossata</taxon>
        <taxon>Ditrysia</taxon>
        <taxon>Noctuoidea</taxon>
        <taxon>Noctuidae</taxon>
        <taxon>Amphipyrinae</taxon>
        <taxon>Spodoptera</taxon>
    </lineage>
</organism>
<dbReference type="Proteomes" id="UP000648187">
    <property type="component" value="Unassembled WGS sequence"/>
</dbReference>
<dbReference type="NCBIfam" id="TIGR00335">
    <property type="entry name" value="primase_sml"/>
    <property type="match status" value="1"/>
</dbReference>
<dbReference type="GO" id="GO:0006269">
    <property type="term" value="P:DNA replication, synthesis of primer"/>
    <property type="evidence" value="ECO:0007669"/>
    <property type="project" value="UniProtKB-KW"/>
</dbReference>
<accession>A0A835L244</accession>
<evidence type="ECO:0000256" key="8">
    <source>
        <dbReference type="ARBA" id="ARBA00022833"/>
    </source>
</evidence>
<protein>
    <recommendedName>
        <fullName evidence="10">DNA primase</fullName>
        <ecNumber evidence="10">2.7.7.-</ecNumber>
    </recommendedName>
</protein>
<comment type="similarity">
    <text evidence="1 10">Belongs to the eukaryotic-type primase small subunit family.</text>
</comment>